<dbReference type="InterPro" id="IPR008969">
    <property type="entry name" value="CarboxyPept-like_regulatory"/>
</dbReference>
<dbReference type="GO" id="GO:0009279">
    <property type="term" value="C:cell outer membrane"/>
    <property type="evidence" value="ECO:0007669"/>
    <property type="project" value="UniProtKB-SubCell"/>
</dbReference>
<dbReference type="InterPro" id="IPR041700">
    <property type="entry name" value="OMP_b-brl_3"/>
</dbReference>
<evidence type="ECO:0000313" key="6">
    <source>
        <dbReference type="EMBL" id="NML39997.1"/>
    </source>
</evidence>
<accession>A0A848GPU6</accession>
<evidence type="ECO:0000256" key="1">
    <source>
        <dbReference type="ARBA" id="ARBA00004442"/>
    </source>
</evidence>
<keyword evidence="7" id="KW-1185">Reference proteome</keyword>
<name>A0A848GPU6_9BACT</name>
<comment type="subcellular location">
    <subcellularLocation>
        <location evidence="1">Cell outer membrane</location>
    </subcellularLocation>
</comment>
<keyword evidence="6" id="KW-0675">Receptor</keyword>
<dbReference type="Gene3D" id="2.40.170.20">
    <property type="entry name" value="TonB-dependent receptor, beta-barrel domain"/>
    <property type="match status" value="1"/>
</dbReference>
<dbReference type="RefSeq" id="WP_169227041.1">
    <property type="nucleotide sequence ID" value="NZ_JABBGC010000002.1"/>
</dbReference>
<dbReference type="SUPFAM" id="SSF56935">
    <property type="entry name" value="Porins"/>
    <property type="match status" value="1"/>
</dbReference>
<feature type="chain" id="PRO_5032624647" evidence="4">
    <location>
        <begin position="23"/>
        <end position="795"/>
    </location>
</feature>
<dbReference type="PANTHER" id="PTHR40980">
    <property type="entry name" value="PLUG DOMAIN-CONTAINING PROTEIN"/>
    <property type="match status" value="1"/>
</dbReference>
<gene>
    <name evidence="6" type="ORF">HHL17_22540</name>
</gene>
<dbReference type="EMBL" id="JABBGC010000002">
    <property type="protein sequence ID" value="NML39997.1"/>
    <property type="molecule type" value="Genomic_DNA"/>
</dbReference>
<dbReference type="Pfam" id="PF14905">
    <property type="entry name" value="OMP_b-brl_3"/>
    <property type="match status" value="1"/>
</dbReference>
<evidence type="ECO:0000259" key="5">
    <source>
        <dbReference type="Pfam" id="PF14905"/>
    </source>
</evidence>
<dbReference type="PANTHER" id="PTHR40980:SF3">
    <property type="entry name" value="TONB-DEPENDENT RECEPTOR-LIKE BETA-BARREL DOMAIN-CONTAINING PROTEIN"/>
    <property type="match status" value="1"/>
</dbReference>
<evidence type="ECO:0000256" key="4">
    <source>
        <dbReference type="SAM" id="SignalP"/>
    </source>
</evidence>
<keyword evidence="4" id="KW-0732">Signal</keyword>
<dbReference type="Proteomes" id="UP000583266">
    <property type="component" value="Unassembled WGS sequence"/>
</dbReference>
<dbReference type="SUPFAM" id="SSF49464">
    <property type="entry name" value="Carboxypeptidase regulatory domain-like"/>
    <property type="match status" value="1"/>
</dbReference>
<evidence type="ECO:0000256" key="3">
    <source>
        <dbReference type="ARBA" id="ARBA00023237"/>
    </source>
</evidence>
<organism evidence="6 7">
    <name type="scientific">Chitinophaga fulva</name>
    <dbReference type="NCBI Taxonomy" id="2728842"/>
    <lineage>
        <taxon>Bacteria</taxon>
        <taxon>Pseudomonadati</taxon>
        <taxon>Bacteroidota</taxon>
        <taxon>Chitinophagia</taxon>
        <taxon>Chitinophagales</taxon>
        <taxon>Chitinophagaceae</taxon>
        <taxon>Chitinophaga</taxon>
    </lineage>
</organism>
<reference evidence="6 7" key="1">
    <citation type="submission" date="2020-04" db="EMBL/GenBank/DDBJ databases">
        <title>Chitinophaga sp. G-6-1-13 sp. nov., isolated from soil.</title>
        <authorList>
            <person name="Dahal R.H."/>
            <person name="Chaudhary D.K."/>
        </authorList>
    </citation>
    <scope>NUCLEOTIDE SEQUENCE [LARGE SCALE GENOMIC DNA]</scope>
    <source>
        <strain evidence="6 7">G-6-1-13</strain>
    </source>
</reference>
<evidence type="ECO:0000256" key="2">
    <source>
        <dbReference type="ARBA" id="ARBA00023136"/>
    </source>
</evidence>
<sequence length="795" mass="90283">MQRIIFVYIIVTTLFLSDSLCAQTTQGRIVTSDNKPLEYVTVKLFRDSTMLQHTLSDKEGMFTFKDLPAKTAYLLKCSFTGYEDVDTVFVAGSSTALLISMKQKVSELKEVVINTKKPLIERKVDRLVFNVQNSMASISGDALDVLKVTPLVMAENGNLGIIGKGSVAVMVNDKMLRIGGDDLAAYLRSIPSNAIESIEVITMPPSKYSAEGNSGILNIKLKKVINDYWSASIRSVYTQATYPTENLGIGFNYQKRKLSLSSNASMTEGSGAFTERPRILYATQNWESESKRRSYTKLYNARLQADYKISEKLTVGAQAFYNNSRPHTVDNTSTSIEQKTTKYIDSLLIGNGSQHSETDNVSLNLNGTYSLGKDDQRIVVDLDYYKSGFDNSRDFNSDTYGPDRQPMAGREWFSRNIGNNAFSNLSLNVDVEHKIQQFDVNYGVNYSGSRNTNELSATAVAAKTDTLFDYKDKFKFTENTGALFLTVGRALGSKFELQGGLRLENTHTEGISNTLESTYKNNYLKLFPTFYSSYKINDHHVLSLAYGRRIDRPAYMSLNPFERYITRYYYSVGNPYLLPSFSHNIELNYSNNDNLNLQAYTNFGDDQVAQMAIPHENSKVVVDTTQNFYNMFTVGLTAIYTFRKVSWLETNFILTGYYRSIRQRDTAIVPNYEVYVGYFSMDNNFKISKKISAQLAFFCYSPQINGIFHRTPRYNVNIAFRYKINNQWEAGIQASDILKTTQGKLNAVVNGVTQYYDNYYDTRNLRVTISYRFGSSKVNPNQRNFSNEKEKQRAY</sequence>
<dbReference type="InterPro" id="IPR036942">
    <property type="entry name" value="Beta-barrel_TonB_sf"/>
</dbReference>
<proteinExistence type="predicted"/>
<dbReference type="Pfam" id="PF13715">
    <property type="entry name" value="CarbopepD_reg_2"/>
    <property type="match status" value="1"/>
</dbReference>
<feature type="signal peptide" evidence="4">
    <location>
        <begin position="1"/>
        <end position="22"/>
    </location>
</feature>
<protein>
    <submittedName>
        <fullName evidence="6">TonB-dependent receptor</fullName>
    </submittedName>
</protein>
<keyword evidence="2" id="KW-0472">Membrane</keyword>
<keyword evidence="3" id="KW-0998">Cell outer membrane</keyword>
<dbReference type="Gene3D" id="2.60.40.1120">
    <property type="entry name" value="Carboxypeptidase-like, regulatory domain"/>
    <property type="match status" value="1"/>
</dbReference>
<evidence type="ECO:0000313" key="7">
    <source>
        <dbReference type="Proteomes" id="UP000583266"/>
    </source>
</evidence>
<dbReference type="AlphaFoldDB" id="A0A848GPU6"/>
<comment type="caution">
    <text evidence="6">The sequence shown here is derived from an EMBL/GenBank/DDBJ whole genome shotgun (WGS) entry which is preliminary data.</text>
</comment>
<feature type="domain" description="Outer membrane protein beta-barrel" evidence="5">
    <location>
        <begin position="371"/>
        <end position="771"/>
    </location>
</feature>